<keyword evidence="10" id="KW-0234">DNA repair</keyword>
<reference evidence="15" key="1">
    <citation type="journal article" date="2020" name="mSystems">
        <title>Genome- and Community-Level Interaction Insights into Carbon Utilization and Element Cycling Functions of Hydrothermarchaeota in Hydrothermal Sediment.</title>
        <authorList>
            <person name="Zhou Z."/>
            <person name="Liu Y."/>
            <person name="Xu W."/>
            <person name="Pan J."/>
            <person name="Luo Z.H."/>
            <person name="Li M."/>
        </authorList>
    </citation>
    <scope>NUCLEOTIDE SEQUENCE [LARGE SCALE GENOMIC DNA]</scope>
    <source>
        <strain evidence="15">SpSt-769</strain>
    </source>
</reference>
<evidence type="ECO:0000256" key="13">
    <source>
        <dbReference type="ARBA" id="ARBA00033999"/>
    </source>
</evidence>
<gene>
    <name evidence="15" type="ORF">ENV54_11115</name>
</gene>
<evidence type="ECO:0000256" key="12">
    <source>
        <dbReference type="ARBA" id="ARBA00031671"/>
    </source>
</evidence>
<evidence type="ECO:0000259" key="14">
    <source>
        <dbReference type="PROSITE" id="PS51645"/>
    </source>
</evidence>
<dbReference type="Gene3D" id="3.40.50.620">
    <property type="entry name" value="HUPs"/>
    <property type="match status" value="1"/>
</dbReference>
<dbReference type="InterPro" id="IPR052219">
    <property type="entry name" value="Photolyase_Class-2"/>
</dbReference>
<evidence type="ECO:0000256" key="1">
    <source>
        <dbReference type="ARBA" id="ARBA00001932"/>
    </source>
</evidence>
<evidence type="ECO:0000256" key="8">
    <source>
        <dbReference type="ARBA" id="ARBA00022827"/>
    </source>
</evidence>
<evidence type="ECO:0000256" key="5">
    <source>
        <dbReference type="ARBA" id="ARBA00014046"/>
    </source>
</evidence>
<accession>A0A7C4EWA9</accession>
<dbReference type="Gene3D" id="1.10.579.10">
    <property type="entry name" value="DNA Cyclobutane Dipyrimidine Photolyase, subunit A, domain 3"/>
    <property type="match status" value="1"/>
</dbReference>
<evidence type="ECO:0000256" key="2">
    <source>
        <dbReference type="ARBA" id="ARBA00001974"/>
    </source>
</evidence>
<protein>
    <recommendedName>
        <fullName evidence="5">Deoxyribodipyrimidine photo-lyase</fullName>
        <ecNumber evidence="4">4.1.99.3</ecNumber>
    </recommendedName>
    <alternativeName>
        <fullName evidence="12">DNA photolyase</fullName>
    </alternativeName>
</protein>
<comment type="cofactor">
    <cofactor evidence="2">
        <name>FAD</name>
        <dbReference type="ChEBI" id="CHEBI:57692"/>
    </cofactor>
</comment>
<dbReference type="PANTHER" id="PTHR10211">
    <property type="entry name" value="DEOXYRIBODIPYRIMIDINE PHOTOLYASE"/>
    <property type="match status" value="1"/>
</dbReference>
<dbReference type="PANTHER" id="PTHR10211:SF0">
    <property type="entry name" value="DEOXYRIBODIPYRIMIDINE PHOTO-LYASE"/>
    <property type="match status" value="1"/>
</dbReference>
<dbReference type="EMBL" id="DTGT01000362">
    <property type="protein sequence ID" value="HGH61834.1"/>
    <property type="molecule type" value="Genomic_DNA"/>
</dbReference>
<evidence type="ECO:0000313" key="15">
    <source>
        <dbReference type="EMBL" id="HGH61834.1"/>
    </source>
</evidence>
<evidence type="ECO:0000256" key="10">
    <source>
        <dbReference type="ARBA" id="ARBA00023204"/>
    </source>
</evidence>
<feature type="domain" description="Photolyase/cryptochrome alpha/beta" evidence="14">
    <location>
        <begin position="22"/>
        <end position="154"/>
    </location>
</feature>
<dbReference type="FunFam" id="1.10.579.10:FF:000002">
    <property type="entry name" value="Deoxyribodipyrimidine photolyase"/>
    <property type="match status" value="1"/>
</dbReference>
<dbReference type="AlphaFoldDB" id="A0A7C4EWA9"/>
<evidence type="ECO:0000256" key="4">
    <source>
        <dbReference type="ARBA" id="ARBA00013149"/>
    </source>
</evidence>
<dbReference type="GO" id="GO:0003904">
    <property type="term" value="F:deoxyribodipyrimidine photo-lyase activity"/>
    <property type="evidence" value="ECO:0007669"/>
    <property type="project" value="UniProtKB-EC"/>
</dbReference>
<dbReference type="Gene3D" id="1.25.40.80">
    <property type="match status" value="1"/>
</dbReference>
<dbReference type="SUPFAM" id="SSF52425">
    <property type="entry name" value="Cryptochrome/photolyase, N-terminal domain"/>
    <property type="match status" value="1"/>
</dbReference>
<comment type="cofactor">
    <cofactor evidence="1">
        <name>(6R)-5,10-methylene-5,6,7,8-tetrahydrofolate</name>
        <dbReference type="ChEBI" id="CHEBI:15636"/>
    </cofactor>
</comment>
<dbReference type="InterPro" id="IPR014729">
    <property type="entry name" value="Rossmann-like_a/b/a_fold"/>
</dbReference>
<evidence type="ECO:0000256" key="6">
    <source>
        <dbReference type="ARBA" id="ARBA00022630"/>
    </source>
</evidence>
<evidence type="ECO:0000256" key="9">
    <source>
        <dbReference type="ARBA" id="ARBA00023125"/>
    </source>
</evidence>
<organism evidence="15">
    <name type="scientific">Desulfomonile tiedjei</name>
    <dbReference type="NCBI Taxonomy" id="2358"/>
    <lineage>
        <taxon>Bacteria</taxon>
        <taxon>Pseudomonadati</taxon>
        <taxon>Thermodesulfobacteriota</taxon>
        <taxon>Desulfomonilia</taxon>
        <taxon>Desulfomonilales</taxon>
        <taxon>Desulfomonilaceae</taxon>
        <taxon>Desulfomonile</taxon>
    </lineage>
</organism>
<dbReference type="InterPro" id="IPR036134">
    <property type="entry name" value="Crypto/Photolyase_FAD-like_sf"/>
</dbReference>
<dbReference type="EC" id="4.1.99.3" evidence="4"/>
<comment type="catalytic activity">
    <reaction evidence="13">
        <text>cyclobutadipyrimidine (in DNA) = 2 pyrimidine residues (in DNA).</text>
        <dbReference type="EC" id="4.1.99.3"/>
    </reaction>
</comment>
<dbReference type="InterPro" id="IPR036155">
    <property type="entry name" value="Crypto/Photolyase_N_sf"/>
</dbReference>
<comment type="similarity">
    <text evidence="3">Belongs to the DNA photolyase class-2 family.</text>
</comment>
<keyword evidence="7" id="KW-0227">DNA damage</keyword>
<dbReference type="InterPro" id="IPR006050">
    <property type="entry name" value="DNA_photolyase_N"/>
</dbReference>
<dbReference type="PROSITE" id="PS51645">
    <property type="entry name" value="PHR_CRY_ALPHA_BETA"/>
    <property type="match status" value="1"/>
</dbReference>
<name>A0A7C4EWA9_9BACT</name>
<evidence type="ECO:0000256" key="7">
    <source>
        <dbReference type="ARBA" id="ARBA00022763"/>
    </source>
</evidence>
<dbReference type="GO" id="GO:0000719">
    <property type="term" value="P:photoreactive repair"/>
    <property type="evidence" value="ECO:0007669"/>
    <property type="project" value="TreeGrafter"/>
</dbReference>
<sequence length="488" mass="56610">MDQVPKNRIVPCNNKSINPAGEYVVYWMVAHRRPSWNFSLQRAVEWAETLKKPLVIFEALRADYKWACDRFHRFVIEGMRDNWRRLEGSKALYYPYIELHVNAGKGLLSELARRACMVVTDNFPCFFLPRMLSAAARHVPVLVEKVDANGLLPMQEADQVFLRAFDFRRFLQKRIIPHLFTPPEPDPVAALSMQASPGMVSHLHERWAPAYSFLDDIVSCNLSRLPIDHSVPPAEAAGGFEQATATLRTFLSNSLSEYDALRNHPDDNATSGLSPYLHFGHISVHQIFQEVAQHEGWSPDRLAPQTAGKRAGWWGMSVGAEAFLDELITWRELGYNMCWRRQDYDAFESLPEWAKETLERHKFDTRTYLYSLAQLENAETHDELWNAAQNQLRREGKIHNYLRMLWGKNILAWTASPREALDVMIHLNNKYALDGRNPNSYTGIFWCLGRYDRPWGPERPVFGKVRYMSSRSAREKLRLSEFMEKYRS</sequence>
<keyword evidence="6" id="KW-0285">Flavoprotein</keyword>
<comment type="caution">
    <text evidence="15">The sequence shown here is derived from an EMBL/GenBank/DDBJ whole genome shotgun (WGS) entry which is preliminary data.</text>
</comment>
<dbReference type="GO" id="GO:0003677">
    <property type="term" value="F:DNA binding"/>
    <property type="evidence" value="ECO:0007669"/>
    <property type="project" value="UniProtKB-KW"/>
</dbReference>
<evidence type="ECO:0000256" key="3">
    <source>
        <dbReference type="ARBA" id="ARBA00006409"/>
    </source>
</evidence>
<keyword evidence="8" id="KW-0274">FAD</keyword>
<keyword evidence="11 15" id="KW-0456">Lyase</keyword>
<proteinExistence type="inferred from homology"/>
<evidence type="ECO:0000256" key="11">
    <source>
        <dbReference type="ARBA" id="ARBA00023239"/>
    </source>
</evidence>
<keyword evidence="9" id="KW-0238">DNA-binding</keyword>
<dbReference type="SUPFAM" id="SSF48173">
    <property type="entry name" value="Cryptochrome/photolyase FAD-binding domain"/>
    <property type="match status" value="1"/>
</dbReference>